<keyword evidence="4" id="KW-1133">Transmembrane helix</keyword>
<gene>
    <name evidence="6" type="ORF">OEA41_001603</name>
</gene>
<evidence type="ECO:0000256" key="1">
    <source>
        <dbReference type="ARBA" id="ARBA00022969"/>
    </source>
</evidence>
<feature type="region of interest" description="Disordered" evidence="3">
    <location>
        <begin position="288"/>
        <end position="318"/>
    </location>
</feature>
<feature type="region of interest" description="Disordered" evidence="3">
    <location>
        <begin position="1"/>
        <end position="27"/>
    </location>
</feature>
<keyword evidence="4" id="KW-0472">Membrane</keyword>
<evidence type="ECO:0000259" key="5">
    <source>
        <dbReference type="PROSITE" id="PS51299"/>
    </source>
</evidence>
<dbReference type="GO" id="GO:0030435">
    <property type="term" value="P:sporulation resulting in formation of a cellular spore"/>
    <property type="evidence" value="ECO:0007669"/>
    <property type="project" value="UniProtKB-KW"/>
</dbReference>
<dbReference type="InterPro" id="IPR003163">
    <property type="entry name" value="Tscrpt_reg_HTH_APSES-type"/>
</dbReference>
<proteinExistence type="predicted"/>
<organism evidence="6 7">
    <name type="scientific">Lepraria neglecta</name>
    <dbReference type="NCBI Taxonomy" id="209136"/>
    <lineage>
        <taxon>Eukaryota</taxon>
        <taxon>Fungi</taxon>
        <taxon>Dikarya</taxon>
        <taxon>Ascomycota</taxon>
        <taxon>Pezizomycotina</taxon>
        <taxon>Lecanoromycetes</taxon>
        <taxon>OSLEUM clade</taxon>
        <taxon>Lecanoromycetidae</taxon>
        <taxon>Lecanorales</taxon>
        <taxon>Lecanorineae</taxon>
        <taxon>Stereocaulaceae</taxon>
        <taxon>Lepraria</taxon>
    </lineage>
</organism>
<evidence type="ECO:0000256" key="4">
    <source>
        <dbReference type="SAM" id="Phobius"/>
    </source>
</evidence>
<feature type="domain" description="HTH APSES-type" evidence="5">
    <location>
        <begin position="73"/>
        <end position="183"/>
    </location>
</feature>
<dbReference type="FunFam" id="3.10.260.10:FF:000002">
    <property type="entry name" value="APSES transcription factor, putative"/>
    <property type="match status" value="1"/>
</dbReference>
<dbReference type="Gene3D" id="3.10.260.10">
    <property type="entry name" value="Transcription regulator HTH, APSES-type DNA-binding domain"/>
    <property type="match status" value="1"/>
</dbReference>
<accession>A0AAE0DLI7</accession>
<dbReference type="PANTHER" id="PTHR38044">
    <property type="entry name" value="BOUQUET FORMATION PROTEIN 4"/>
    <property type="match status" value="1"/>
</dbReference>
<dbReference type="SMART" id="SM01252">
    <property type="entry name" value="KilA-N"/>
    <property type="match status" value="1"/>
</dbReference>
<dbReference type="InterPro" id="IPR018004">
    <property type="entry name" value="KilA/APSES_HTH"/>
</dbReference>
<feature type="compositionally biased region" description="Low complexity" evidence="3">
    <location>
        <begin position="223"/>
        <end position="235"/>
    </location>
</feature>
<keyword evidence="7" id="KW-1185">Reference proteome</keyword>
<keyword evidence="1" id="KW-0749">Sporulation</keyword>
<feature type="compositionally biased region" description="Basic and acidic residues" evidence="3">
    <location>
        <begin position="330"/>
        <end position="341"/>
    </location>
</feature>
<dbReference type="GO" id="GO:0044820">
    <property type="term" value="P:mitotic telomere tethering at nuclear periphery"/>
    <property type="evidence" value="ECO:0007669"/>
    <property type="project" value="TreeGrafter"/>
</dbReference>
<evidence type="ECO:0000313" key="7">
    <source>
        <dbReference type="Proteomes" id="UP001276659"/>
    </source>
</evidence>
<reference evidence="6" key="1">
    <citation type="submission" date="2022-11" db="EMBL/GenBank/DDBJ databases">
        <title>Chromosomal genome sequence assembly and mating type (MAT) locus characterization of the leprose asexual lichenized fungus Lepraria neglecta (Nyl.) Erichsen.</title>
        <authorList>
            <person name="Allen J.L."/>
            <person name="Pfeffer B."/>
        </authorList>
    </citation>
    <scope>NUCLEOTIDE SEQUENCE</scope>
    <source>
        <strain evidence="6">Allen 5258</strain>
    </source>
</reference>
<comment type="caution">
    <text evidence="6">The sequence shown here is derived from an EMBL/GenBank/DDBJ whole genome shotgun (WGS) entry which is preliminary data.</text>
</comment>
<dbReference type="Proteomes" id="UP001276659">
    <property type="component" value="Unassembled WGS sequence"/>
</dbReference>
<dbReference type="SUPFAM" id="SSF54616">
    <property type="entry name" value="DNA-binding domain of Mlu1-box binding protein MBP1"/>
    <property type="match status" value="1"/>
</dbReference>
<dbReference type="GO" id="GO:0003677">
    <property type="term" value="F:DNA binding"/>
    <property type="evidence" value="ECO:0007669"/>
    <property type="project" value="InterPro"/>
</dbReference>
<feature type="region of interest" description="Disordered" evidence="3">
    <location>
        <begin position="330"/>
        <end position="370"/>
    </location>
</feature>
<feature type="transmembrane region" description="Helical" evidence="4">
    <location>
        <begin position="387"/>
        <end position="405"/>
    </location>
</feature>
<name>A0AAE0DLI7_9LECA</name>
<dbReference type="GO" id="GO:1990862">
    <property type="term" value="C:nuclear membrane complex Bqt3-Bqt4"/>
    <property type="evidence" value="ECO:0007669"/>
    <property type="project" value="InterPro"/>
</dbReference>
<sequence length="407" mass="44074">MPSKQANGVPERTLPLKKNPMLHPDRTPDHAELIKKRRLGQTTLTVKPGLVGTHNSTKPENLGPFDYAHLRAPLPEKLKGSEIFAPHSNQPTPEVYFLMRRSSDGFVSATGMFKAAFPWAKHAEENAERDYIKTLPSTAHDEVAGNVWINEHYAIELAAEYGIAQWIAALLDDAAIPQASEAPEKSISPPPKFKFTANDRTHLPPPNGTPARASTPKSRGRPRASSPAKNASPAKSTKKPRATKASKEADLATAREASAALQANLDDVTSTAASESVDGEKIKVEVESNVEVKGNTETTTTNVKIEMPSGSPELPLPESPEEMIAKAKEMVEEAKKIDGESSKSASKRKAEELDDDSDEVEGKELQPAKKARLLEQQIKKEKVRTRAMIGVAATLAIGAIIPFVMPG</sequence>
<keyword evidence="4" id="KW-0812">Transmembrane</keyword>
<feature type="region of interest" description="Disordered" evidence="3">
    <location>
        <begin position="181"/>
        <end position="255"/>
    </location>
</feature>
<dbReference type="InterPro" id="IPR036887">
    <property type="entry name" value="HTH_APSES_sf"/>
</dbReference>
<dbReference type="PROSITE" id="PS51299">
    <property type="entry name" value="HTH_APSES"/>
    <property type="match status" value="1"/>
</dbReference>
<evidence type="ECO:0000256" key="3">
    <source>
        <dbReference type="SAM" id="MobiDB-lite"/>
    </source>
</evidence>
<dbReference type="EMBL" id="JASNWA010000006">
    <property type="protein sequence ID" value="KAK3174359.1"/>
    <property type="molecule type" value="Genomic_DNA"/>
</dbReference>
<dbReference type="GO" id="GO:0070197">
    <property type="term" value="P:meiotic attachment of telomere to nuclear envelope"/>
    <property type="evidence" value="ECO:0007669"/>
    <property type="project" value="InterPro"/>
</dbReference>
<dbReference type="PANTHER" id="PTHR38044:SF1">
    <property type="entry name" value="BOUQUET FORMATION PROTEIN 4"/>
    <property type="match status" value="1"/>
</dbReference>
<protein>
    <recommendedName>
        <fullName evidence="5">HTH APSES-type domain-containing protein</fullName>
    </recommendedName>
</protein>
<keyword evidence="2" id="KW-0183">Conidiation</keyword>
<evidence type="ECO:0000256" key="2">
    <source>
        <dbReference type="ARBA" id="ARBA00023321"/>
    </source>
</evidence>
<evidence type="ECO:0000313" key="6">
    <source>
        <dbReference type="EMBL" id="KAK3174359.1"/>
    </source>
</evidence>
<dbReference type="InterPro" id="IPR037548">
    <property type="entry name" value="Bqt4"/>
</dbReference>
<dbReference type="AlphaFoldDB" id="A0AAE0DLI7"/>
<dbReference type="GO" id="GO:0048315">
    <property type="term" value="P:conidium formation"/>
    <property type="evidence" value="ECO:0007669"/>
    <property type="project" value="UniProtKB-KW"/>
</dbReference>